<dbReference type="GO" id="GO:0046872">
    <property type="term" value="F:metal ion binding"/>
    <property type="evidence" value="ECO:0007669"/>
    <property type="project" value="UniProtKB-KW"/>
</dbReference>
<dbReference type="InterPro" id="IPR008978">
    <property type="entry name" value="HSP20-like_chaperone"/>
</dbReference>
<evidence type="ECO:0000313" key="8">
    <source>
        <dbReference type="Proteomes" id="UP001175226"/>
    </source>
</evidence>
<feature type="compositionally biased region" description="Polar residues" evidence="4">
    <location>
        <begin position="41"/>
        <end position="51"/>
    </location>
</feature>
<evidence type="ECO:0000256" key="3">
    <source>
        <dbReference type="ARBA" id="ARBA00022833"/>
    </source>
</evidence>
<keyword evidence="2" id="KW-0677">Repeat</keyword>
<gene>
    <name evidence="7" type="ORF">EV421DRAFT_1807140</name>
</gene>
<keyword evidence="1" id="KW-0479">Metal-binding</keyword>
<sequence length="290" mass="31805">MKTERHTNDAPKVEPSKAPTNPNNLAVSVSEDGKEVYTSEAVLTNTSSQSESKPHASPIAPTEPPPPAIEEEDDLSIPVAVGTKCLRKGCGKLFVSDELNRLGDGEGTVCVYHPSPPIFREGSKGYLCCKRRVLEFDEFLKIEGCKTGRHVFAVKAAPGPTQTECRIEHYQTLDKVHVSIYAKKADKDKTSIKFECDKVILDILFQDTKRFTRTIDLVGPINADTSTFQIMGTKVELHLQKEDRRSWSVLEKSELVKIGNYAVTFGVGGRTGTIGGKEIILDASNQVKAG</sequence>
<comment type="caution">
    <text evidence="7">The sequence shown here is derived from an EMBL/GenBank/DDBJ whole genome shotgun (WGS) entry which is preliminary data.</text>
</comment>
<feature type="domain" description="CHORD" evidence="6">
    <location>
        <begin position="85"/>
        <end position="150"/>
    </location>
</feature>
<dbReference type="SUPFAM" id="SSF49764">
    <property type="entry name" value="HSP20-like chaperones"/>
    <property type="match status" value="1"/>
</dbReference>
<evidence type="ECO:0000256" key="1">
    <source>
        <dbReference type="ARBA" id="ARBA00022723"/>
    </source>
</evidence>
<evidence type="ECO:0000259" key="5">
    <source>
        <dbReference type="PROSITE" id="PS51203"/>
    </source>
</evidence>
<dbReference type="Proteomes" id="UP001175226">
    <property type="component" value="Unassembled WGS sequence"/>
</dbReference>
<accession>A0AA39JIC0</accession>
<dbReference type="InterPro" id="IPR007052">
    <property type="entry name" value="CS_dom"/>
</dbReference>
<dbReference type="PROSITE" id="PS51203">
    <property type="entry name" value="CS"/>
    <property type="match status" value="1"/>
</dbReference>
<dbReference type="PROSITE" id="PS51401">
    <property type="entry name" value="CHORD"/>
    <property type="match status" value="1"/>
</dbReference>
<organism evidence="7 8">
    <name type="scientific">Armillaria borealis</name>
    <dbReference type="NCBI Taxonomy" id="47425"/>
    <lineage>
        <taxon>Eukaryota</taxon>
        <taxon>Fungi</taxon>
        <taxon>Dikarya</taxon>
        <taxon>Basidiomycota</taxon>
        <taxon>Agaricomycotina</taxon>
        <taxon>Agaricomycetes</taxon>
        <taxon>Agaricomycetidae</taxon>
        <taxon>Agaricales</taxon>
        <taxon>Marasmiineae</taxon>
        <taxon>Physalacriaceae</taxon>
        <taxon>Armillaria</taxon>
    </lineage>
</organism>
<name>A0AA39JIC0_9AGAR</name>
<keyword evidence="8" id="KW-1185">Reference proteome</keyword>
<protein>
    <submittedName>
        <fullName evidence="7">Chord-domain-containing protein</fullName>
    </submittedName>
</protein>
<evidence type="ECO:0000256" key="2">
    <source>
        <dbReference type="ARBA" id="ARBA00022737"/>
    </source>
</evidence>
<feature type="region of interest" description="Disordered" evidence="4">
    <location>
        <begin position="1"/>
        <end position="71"/>
    </location>
</feature>
<evidence type="ECO:0000259" key="6">
    <source>
        <dbReference type="PROSITE" id="PS51401"/>
    </source>
</evidence>
<dbReference type="Gene3D" id="2.60.40.790">
    <property type="match status" value="1"/>
</dbReference>
<keyword evidence="3" id="KW-0862">Zinc</keyword>
<dbReference type="Pfam" id="PF04969">
    <property type="entry name" value="CS"/>
    <property type="match status" value="1"/>
</dbReference>
<dbReference type="Gene3D" id="4.10.1130.20">
    <property type="match status" value="1"/>
</dbReference>
<dbReference type="PANTHER" id="PTHR46983">
    <property type="entry name" value="CYSTEINE AND HISTIDINE-RICH DOMAIN-CONTAINING PROTEIN 1"/>
    <property type="match status" value="1"/>
</dbReference>
<dbReference type="PANTHER" id="PTHR46983:SF3">
    <property type="entry name" value="CHPADIPLOID STATE MAINTENANCE PROTEIN CHPA"/>
    <property type="match status" value="1"/>
</dbReference>
<evidence type="ECO:0000313" key="7">
    <source>
        <dbReference type="EMBL" id="KAK0442949.1"/>
    </source>
</evidence>
<reference evidence="7" key="1">
    <citation type="submission" date="2023-06" db="EMBL/GenBank/DDBJ databases">
        <authorList>
            <consortium name="Lawrence Berkeley National Laboratory"/>
            <person name="Ahrendt S."/>
            <person name="Sahu N."/>
            <person name="Indic B."/>
            <person name="Wong-Bajracharya J."/>
            <person name="Merenyi Z."/>
            <person name="Ke H.-M."/>
            <person name="Monk M."/>
            <person name="Kocsube S."/>
            <person name="Drula E."/>
            <person name="Lipzen A."/>
            <person name="Balint B."/>
            <person name="Henrissat B."/>
            <person name="Andreopoulos B."/>
            <person name="Martin F.M."/>
            <person name="Harder C.B."/>
            <person name="Rigling D."/>
            <person name="Ford K.L."/>
            <person name="Foster G.D."/>
            <person name="Pangilinan J."/>
            <person name="Papanicolaou A."/>
            <person name="Barry K."/>
            <person name="LaButti K."/>
            <person name="Viragh M."/>
            <person name="Koriabine M."/>
            <person name="Yan M."/>
            <person name="Riley R."/>
            <person name="Champramary S."/>
            <person name="Plett K.L."/>
            <person name="Tsai I.J."/>
            <person name="Slot J."/>
            <person name="Sipos G."/>
            <person name="Plett J."/>
            <person name="Nagy L.G."/>
            <person name="Grigoriev I.V."/>
        </authorList>
    </citation>
    <scope>NUCLEOTIDE SEQUENCE</scope>
    <source>
        <strain evidence="7">FPL87.14</strain>
    </source>
</reference>
<dbReference type="AlphaFoldDB" id="A0AA39JIC0"/>
<dbReference type="InterPro" id="IPR039790">
    <property type="entry name" value="CHRD1"/>
</dbReference>
<dbReference type="Pfam" id="PF04968">
    <property type="entry name" value="CHORD"/>
    <property type="match status" value="1"/>
</dbReference>
<dbReference type="EMBL" id="JAUEPT010000024">
    <property type="protein sequence ID" value="KAK0442949.1"/>
    <property type="molecule type" value="Genomic_DNA"/>
</dbReference>
<proteinExistence type="predicted"/>
<feature type="domain" description="CS" evidence="5">
    <location>
        <begin position="162"/>
        <end position="251"/>
    </location>
</feature>
<dbReference type="CDD" id="cd06466">
    <property type="entry name" value="p23_CS_SGT1_like"/>
    <property type="match status" value="1"/>
</dbReference>
<evidence type="ECO:0000256" key="4">
    <source>
        <dbReference type="SAM" id="MobiDB-lite"/>
    </source>
</evidence>
<feature type="compositionally biased region" description="Polar residues" evidence="4">
    <location>
        <begin position="18"/>
        <end position="27"/>
    </location>
</feature>
<feature type="compositionally biased region" description="Basic and acidic residues" evidence="4">
    <location>
        <begin position="1"/>
        <end position="15"/>
    </location>
</feature>
<dbReference type="InterPro" id="IPR007051">
    <property type="entry name" value="CHORD_dom"/>
</dbReference>